<evidence type="ECO:0000313" key="3">
    <source>
        <dbReference type="Proteomes" id="UP000290958"/>
    </source>
</evidence>
<dbReference type="AlphaFoldDB" id="A0A4Q1KG05"/>
<evidence type="ECO:0000256" key="1">
    <source>
        <dbReference type="RuleBase" id="RU003860"/>
    </source>
</evidence>
<dbReference type="GO" id="GO:0016226">
    <property type="term" value="P:iron-sulfur cluster assembly"/>
    <property type="evidence" value="ECO:0007669"/>
    <property type="project" value="TreeGrafter"/>
</dbReference>
<reference evidence="3" key="1">
    <citation type="submission" date="2019-01" db="EMBL/GenBank/DDBJ databases">
        <title>Cytophagaceae bacterium strain CAR-16.</title>
        <authorList>
            <person name="Chen W.-M."/>
        </authorList>
    </citation>
    <scope>NUCLEOTIDE SEQUENCE [LARGE SCALE GENOMIC DNA]</scope>
    <source>
        <strain evidence="3">CHR27</strain>
    </source>
</reference>
<protein>
    <submittedName>
        <fullName evidence="2">BolA family transcriptional regulator</fullName>
    </submittedName>
</protein>
<keyword evidence="3" id="KW-1185">Reference proteome</keyword>
<dbReference type="RefSeq" id="WP_129404640.1">
    <property type="nucleotide sequence ID" value="NZ_SBKP01000010.1"/>
</dbReference>
<dbReference type="InterPro" id="IPR036065">
    <property type="entry name" value="BolA-like_sf"/>
</dbReference>
<comment type="similarity">
    <text evidence="1">Belongs to the BolA/IbaG family.</text>
</comment>
<dbReference type="Pfam" id="PF01722">
    <property type="entry name" value="BolA"/>
    <property type="match status" value="1"/>
</dbReference>
<organism evidence="2 3">
    <name type="scientific">Sphingobium fluviale</name>
    <dbReference type="NCBI Taxonomy" id="2506423"/>
    <lineage>
        <taxon>Bacteria</taxon>
        <taxon>Pseudomonadati</taxon>
        <taxon>Pseudomonadota</taxon>
        <taxon>Alphaproteobacteria</taxon>
        <taxon>Sphingomonadales</taxon>
        <taxon>Sphingomonadaceae</taxon>
        <taxon>Sphingobium</taxon>
    </lineage>
</organism>
<gene>
    <name evidence="2" type="ORF">EQG66_10610</name>
</gene>
<dbReference type="EMBL" id="SBKP01000010">
    <property type="protein sequence ID" value="RXR28205.1"/>
    <property type="molecule type" value="Genomic_DNA"/>
</dbReference>
<dbReference type="OrthoDB" id="9811118at2"/>
<sequence length="94" mass="10211">MDSQAKGPVATEIESRLRLALNPSHLLIINDSEKHRGHAGHDASGESHFTVELVSTAFIGANRVARQRLVNDALRELLVDKIHALSIRALAPGE</sequence>
<accession>A0A4Q1KG05</accession>
<dbReference type="InterPro" id="IPR002634">
    <property type="entry name" value="BolA"/>
</dbReference>
<evidence type="ECO:0000313" key="2">
    <source>
        <dbReference type="EMBL" id="RXR28205.1"/>
    </source>
</evidence>
<dbReference type="PANTHER" id="PTHR46230:SF7">
    <property type="entry name" value="BOLA-LIKE PROTEIN 1"/>
    <property type="match status" value="1"/>
</dbReference>
<dbReference type="Gene3D" id="3.30.300.90">
    <property type="entry name" value="BolA-like"/>
    <property type="match status" value="1"/>
</dbReference>
<dbReference type="Proteomes" id="UP000290958">
    <property type="component" value="Unassembled WGS sequence"/>
</dbReference>
<dbReference type="PIRSF" id="PIRSF003113">
    <property type="entry name" value="BolA"/>
    <property type="match status" value="1"/>
</dbReference>
<name>A0A4Q1KG05_9SPHN</name>
<proteinExistence type="inferred from homology"/>
<comment type="caution">
    <text evidence="2">The sequence shown here is derived from an EMBL/GenBank/DDBJ whole genome shotgun (WGS) entry which is preliminary data.</text>
</comment>
<dbReference type="SUPFAM" id="SSF82657">
    <property type="entry name" value="BolA-like"/>
    <property type="match status" value="1"/>
</dbReference>
<dbReference type="PANTHER" id="PTHR46230">
    <property type="match status" value="1"/>
</dbReference>